<accession>A0A239DF89</accession>
<dbReference type="Pfam" id="PF14534">
    <property type="entry name" value="DUF4440"/>
    <property type="match status" value="1"/>
</dbReference>
<reference evidence="2 3" key="1">
    <citation type="submission" date="2017-06" db="EMBL/GenBank/DDBJ databases">
        <authorList>
            <person name="Kim H.J."/>
            <person name="Triplett B.A."/>
        </authorList>
    </citation>
    <scope>NUCLEOTIDE SEQUENCE [LARGE SCALE GENOMIC DNA]</scope>
    <source>
        <strain evidence="2 3">CGMCC 4.2132</strain>
    </source>
</reference>
<organism evidence="2 3">
    <name type="scientific">Streptosporangium subroseum</name>
    <dbReference type="NCBI Taxonomy" id="106412"/>
    <lineage>
        <taxon>Bacteria</taxon>
        <taxon>Bacillati</taxon>
        <taxon>Actinomycetota</taxon>
        <taxon>Actinomycetes</taxon>
        <taxon>Streptosporangiales</taxon>
        <taxon>Streptosporangiaceae</taxon>
        <taxon>Streptosporangium</taxon>
    </lineage>
</organism>
<dbReference type="InterPro" id="IPR027843">
    <property type="entry name" value="DUF4440"/>
</dbReference>
<dbReference type="EMBL" id="FZOD01000007">
    <property type="protein sequence ID" value="SNS30531.1"/>
    <property type="molecule type" value="Genomic_DNA"/>
</dbReference>
<dbReference type="InterPro" id="IPR032710">
    <property type="entry name" value="NTF2-like_dom_sf"/>
</dbReference>
<dbReference type="SUPFAM" id="SSF54427">
    <property type="entry name" value="NTF2-like"/>
    <property type="match status" value="1"/>
</dbReference>
<name>A0A239DF89_9ACTN</name>
<sequence length="144" mass="15240">MSSDLHEPAAPGGASSAHDGERAVLALFDATSSAWSDGDGGAFADRYAEDATVILPGVHLRGRAEIRTSMGEAFAGPLKGSRRIHTPQSVRFLAEDVAVVVTRSATAFPGEAEPPSDRWEWATWALARHGGRWLVESYHGCPAG</sequence>
<dbReference type="Gene3D" id="3.10.450.50">
    <property type="match status" value="1"/>
</dbReference>
<dbReference type="RefSeq" id="WP_089206878.1">
    <property type="nucleotide sequence ID" value="NZ_FZOD01000007.1"/>
</dbReference>
<dbReference type="OrthoDB" id="582586at2"/>
<evidence type="ECO:0000313" key="2">
    <source>
        <dbReference type="EMBL" id="SNS30531.1"/>
    </source>
</evidence>
<dbReference type="AlphaFoldDB" id="A0A239DF89"/>
<dbReference type="Proteomes" id="UP000198282">
    <property type="component" value="Unassembled WGS sequence"/>
</dbReference>
<protein>
    <recommendedName>
        <fullName evidence="1">DUF4440 domain-containing protein</fullName>
    </recommendedName>
</protein>
<evidence type="ECO:0000313" key="3">
    <source>
        <dbReference type="Proteomes" id="UP000198282"/>
    </source>
</evidence>
<dbReference type="NCBIfam" id="TIGR02246">
    <property type="entry name" value="SgcJ/EcaC family oxidoreductase"/>
    <property type="match status" value="1"/>
</dbReference>
<gene>
    <name evidence="2" type="ORF">SAMN05216276_100786</name>
</gene>
<proteinExistence type="predicted"/>
<keyword evidence="3" id="KW-1185">Reference proteome</keyword>
<feature type="domain" description="DUF4440" evidence="1">
    <location>
        <begin position="24"/>
        <end position="134"/>
    </location>
</feature>
<dbReference type="InterPro" id="IPR011944">
    <property type="entry name" value="Steroid_delta5-4_isomerase"/>
</dbReference>
<evidence type="ECO:0000259" key="1">
    <source>
        <dbReference type="Pfam" id="PF14534"/>
    </source>
</evidence>